<dbReference type="SUPFAM" id="SSF46785">
    <property type="entry name" value="Winged helix' DNA-binding domain"/>
    <property type="match status" value="1"/>
</dbReference>
<keyword evidence="1" id="KW-0805">Transcription regulation</keyword>
<evidence type="ECO:0000256" key="4">
    <source>
        <dbReference type="SAM" id="MobiDB-lite"/>
    </source>
</evidence>
<evidence type="ECO:0000313" key="7">
    <source>
        <dbReference type="Proteomes" id="UP000774570"/>
    </source>
</evidence>
<feature type="region of interest" description="Disordered" evidence="4">
    <location>
        <begin position="182"/>
        <end position="225"/>
    </location>
</feature>
<name>A0ABS7FVI7_9ACTN</name>
<dbReference type="RefSeq" id="WP_220167520.1">
    <property type="nucleotide sequence ID" value="NZ_JAIBOA010000010.1"/>
</dbReference>
<comment type="caution">
    <text evidence="6">The sequence shown here is derived from an EMBL/GenBank/DDBJ whole genome shotgun (WGS) entry which is preliminary data.</text>
</comment>
<dbReference type="InterPro" id="IPR036388">
    <property type="entry name" value="WH-like_DNA-bd_sf"/>
</dbReference>
<evidence type="ECO:0000256" key="2">
    <source>
        <dbReference type="ARBA" id="ARBA00023125"/>
    </source>
</evidence>
<feature type="compositionally biased region" description="Basic residues" evidence="4">
    <location>
        <begin position="211"/>
        <end position="225"/>
    </location>
</feature>
<dbReference type="PANTHER" id="PTHR33164">
    <property type="entry name" value="TRANSCRIPTIONAL REGULATOR, MARR FAMILY"/>
    <property type="match status" value="1"/>
</dbReference>
<dbReference type="Gene3D" id="1.10.10.10">
    <property type="entry name" value="Winged helix-like DNA-binding domain superfamily/Winged helix DNA-binding domain"/>
    <property type="match status" value="1"/>
</dbReference>
<dbReference type="Pfam" id="PF01047">
    <property type="entry name" value="MarR"/>
    <property type="match status" value="1"/>
</dbReference>
<keyword evidence="3" id="KW-0804">Transcription</keyword>
<evidence type="ECO:0000256" key="1">
    <source>
        <dbReference type="ARBA" id="ARBA00023015"/>
    </source>
</evidence>
<evidence type="ECO:0000313" key="6">
    <source>
        <dbReference type="EMBL" id="MBW8484301.1"/>
    </source>
</evidence>
<dbReference type="SMART" id="SM00347">
    <property type="entry name" value="HTH_MARR"/>
    <property type="match status" value="1"/>
</dbReference>
<sequence>MDDPAPRVRVPDGLAEDGDGLLYDPRVRALVGADLPPEVLAVVEAFSAIGRAARVSRTTMERWAAAHGLSEARLQILLVLRQQPAGMPLVQLADFLEIAPPSLTGLIDGLEADGLARRGQDSADRRLVRARLTAKGRERVDEIWPRRVAQQRGVTEGIGEAELVRLRHLCLRLLANIKSATAEAKAARSSPGDGPDGTDGPAGAAGEGRAPARRARDRGTGRGRG</sequence>
<organism evidence="6 7">
    <name type="scientific">Actinomadura parmotrematis</name>
    <dbReference type="NCBI Taxonomy" id="2864039"/>
    <lineage>
        <taxon>Bacteria</taxon>
        <taxon>Bacillati</taxon>
        <taxon>Actinomycetota</taxon>
        <taxon>Actinomycetes</taxon>
        <taxon>Streptosporangiales</taxon>
        <taxon>Thermomonosporaceae</taxon>
        <taxon>Actinomadura</taxon>
    </lineage>
</organism>
<proteinExistence type="predicted"/>
<dbReference type="InterPro" id="IPR036390">
    <property type="entry name" value="WH_DNA-bd_sf"/>
</dbReference>
<protein>
    <submittedName>
        <fullName evidence="6">MarR family winged helix-turn-helix transcriptional regulator</fullName>
    </submittedName>
</protein>
<keyword evidence="2" id="KW-0238">DNA-binding</keyword>
<dbReference type="InterPro" id="IPR000835">
    <property type="entry name" value="HTH_MarR-typ"/>
</dbReference>
<dbReference type="PROSITE" id="PS50995">
    <property type="entry name" value="HTH_MARR_2"/>
    <property type="match status" value="1"/>
</dbReference>
<feature type="compositionally biased region" description="Low complexity" evidence="4">
    <location>
        <begin position="198"/>
        <end position="209"/>
    </location>
</feature>
<evidence type="ECO:0000259" key="5">
    <source>
        <dbReference type="PROSITE" id="PS50995"/>
    </source>
</evidence>
<dbReference type="Proteomes" id="UP000774570">
    <property type="component" value="Unassembled WGS sequence"/>
</dbReference>
<keyword evidence="7" id="KW-1185">Reference proteome</keyword>
<evidence type="ECO:0000256" key="3">
    <source>
        <dbReference type="ARBA" id="ARBA00023163"/>
    </source>
</evidence>
<reference evidence="6 7" key="1">
    <citation type="submission" date="2021-07" db="EMBL/GenBank/DDBJ databases">
        <title>Actinomadura sp. PM05-2 isolated from lichen.</title>
        <authorList>
            <person name="Somphong A."/>
            <person name="Phongsopitanun W."/>
            <person name="Tanasupawat S."/>
            <person name="Peongsungnone V."/>
        </authorList>
    </citation>
    <scope>NUCLEOTIDE SEQUENCE [LARGE SCALE GENOMIC DNA]</scope>
    <source>
        <strain evidence="6 7">PM05-2</strain>
    </source>
</reference>
<feature type="domain" description="HTH marR-type" evidence="5">
    <location>
        <begin position="42"/>
        <end position="175"/>
    </location>
</feature>
<gene>
    <name evidence="6" type="ORF">K1Y72_18100</name>
</gene>
<dbReference type="EMBL" id="JAIBOA010000010">
    <property type="protein sequence ID" value="MBW8484301.1"/>
    <property type="molecule type" value="Genomic_DNA"/>
</dbReference>
<dbReference type="PANTHER" id="PTHR33164:SF64">
    <property type="entry name" value="TRANSCRIPTIONAL REGULATOR SLYA"/>
    <property type="match status" value="1"/>
</dbReference>
<accession>A0ABS7FVI7</accession>
<dbReference type="InterPro" id="IPR039422">
    <property type="entry name" value="MarR/SlyA-like"/>
</dbReference>